<reference evidence="4" key="1">
    <citation type="submission" date="2025-08" db="UniProtKB">
        <authorList>
            <consortium name="RefSeq"/>
        </authorList>
    </citation>
    <scope>IDENTIFICATION</scope>
    <source>
        <tissue evidence="4">Silk gland</tissue>
    </source>
</reference>
<protein>
    <submittedName>
        <fullName evidence="4">Uncharacterized protein LOC114241099 isoform X1</fullName>
    </submittedName>
</protein>
<accession>A0A6J2JE74</accession>
<feature type="region of interest" description="Disordered" evidence="1">
    <location>
        <begin position="83"/>
        <end position="149"/>
    </location>
</feature>
<evidence type="ECO:0000259" key="2">
    <source>
        <dbReference type="Pfam" id="PF16012"/>
    </source>
</evidence>
<feature type="compositionally biased region" description="Polar residues" evidence="1">
    <location>
        <begin position="292"/>
        <end position="303"/>
    </location>
</feature>
<sequence>MMVKISGLPPNIKCYDVKTLIKRECNIIDIILDDLVGDVNACKTIRVGLADDEEGCRVIKCLNGFRFGDKYIIKVEQVCKSSSSNTKQTDSGPADRYQPTNYHNYPGTNSSNDHKIGYPSNKSGNQSLTSQGPGNYDKGPYGSQGHWKESSQYITKTDDFRASTNFNVDQSGYQAGHNQNQWGNKNTSRPQNFDSFTAPNLTNTRDCRSPDQSRSVTMSTPLLTKILHNLTNPPQRLIQNDGSSSPPRRNSSFGRQESRNIGRSQSPHENTPQTRHRQPERPVSPGKRAMQQGWQSDFKQTPQRTKDVPSNRNISPPGQRTPAGRPKSPSWTAPIRYSPPRAAARQQFPSSARVFDFRRPGEKSMSGPHVMQPPGPTQPGYTNVDNKNVRFPPFVRTNNPYEQYMENNPASSQARPQHIQSQETIQPMYSGGYPSSHKGNASQPAWGPVQKTSWQQETKRVLDPKLGDNVNLPPPVHMRSPRSPVRRDSSIGQPVWGETHNVQADNARNPGWRPDPFQETVAKRQSGAGNVQRFENSLGGRSDFYEGIQHPPPGSFRSNVDPQTNDYREPNSSTRSSKESFQFQRMQRPSSEMQEGPRWSKGRDEHRNDFGDAYKKNRDLSSVPGLRSIDHQNSRDHEANRPNSQTQLCARPPAEPEWNIDRMNDPMMNPKRDKAVEAIVSTILKKHQYLAECGDEERIRVIEELKNELGQLFIDMFGDRDISYIEIMIKYKAKFGDKDEEVMIENVLSKLSIEMRCLKRSAPEPTDIPAKAARRSPEPQMNTEQLTPTMSEAASVPDWQLNVEPPKVVSVPVVGVPRVVVPQPLVPQPMVPQPLVSQPMVPQPMVPQPMVPQPMVPQPMVPQPLVPQPLVPPVIGQQLPDPQITAATQVATQQINVPQQVAMAMMANQHNVVPAPCEKPYHQNQVPDYNSSLGGTAPSLGFNLYLCQENFEPFTETEADEIKSFLIWQTMKVTETSRGWSPDITFKGLQSVNRYELFTMDEATKKWLLKIDYSELKNLNVLMYTMEELWYERAAIWLPGHYSKKTRLEPFEKLKLQNKRLKDVNIGKWKLVKQIVNVKGTRLYVDLSPTSARMLARYKMKLSYELQKVDVYLKASAVDKDTFDAGLKEKSVTDRNLILKTARTTPMPVIQNGPSVVKITLDRTRYLTPGQTFKLREIVIYHLFRYLEHGGTGSTDFEKYGFISPNIVGIVPENEESKRWLLNHQFGKLHYSQIMVMCGGPQDNVTYMTMHVSVPTYKNSPKTSVIFEGIKKSNANIKGLNTHLWKLRGVHHSKQKSETKLHLDVDIKSIEKLIEMNYAISYADSNNRKHTLTVKHDYSEAKFMRLVKRHKTEMDDSSVVNMEFSSDEDDVICLE</sequence>
<feature type="domain" description="DUF4780" evidence="2">
    <location>
        <begin position="1209"/>
        <end position="1322"/>
    </location>
</feature>
<feature type="compositionally biased region" description="Polar residues" evidence="1">
    <location>
        <begin position="230"/>
        <end position="273"/>
    </location>
</feature>
<feature type="region of interest" description="Disordered" evidence="1">
    <location>
        <begin position="168"/>
        <end position="216"/>
    </location>
</feature>
<feature type="domain" description="DUF4780" evidence="2">
    <location>
        <begin position="955"/>
        <end position="1111"/>
    </location>
</feature>
<dbReference type="RefSeq" id="XP_028027638.1">
    <property type="nucleotide sequence ID" value="XM_028171837.1"/>
</dbReference>
<feature type="compositionally biased region" description="Basic and acidic residues" evidence="1">
    <location>
        <begin position="628"/>
        <end position="640"/>
    </location>
</feature>
<organism evidence="3 4">
    <name type="scientific">Bombyx mandarina</name>
    <name type="common">Wild silk moth</name>
    <name type="synonym">Wild silkworm</name>
    <dbReference type="NCBI Taxonomy" id="7092"/>
    <lineage>
        <taxon>Eukaryota</taxon>
        <taxon>Metazoa</taxon>
        <taxon>Ecdysozoa</taxon>
        <taxon>Arthropoda</taxon>
        <taxon>Hexapoda</taxon>
        <taxon>Insecta</taxon>
        <taxon>Pterygota</taxon>
        <taxon>Neoptera</taxon>
        <taxon>Endopterygota</taxon>
        <taxon>Lepidoptera</taxon>
        <taxon>Glossata</taxon>
        <taxon>Ditrysia</taxon>
        <taxon>Bombycoidea</taxon>
        <taxon>Bombycidae</taxon>
        <taxon>Bombycinae</taxon>
        <taxon>Bombyx</taxon>
    </lineage>
</organism>
<feature type="region of interest" description="Disordered" evidence="1">
    <location>
        <begin position="230"/>
        <end position="349"/>
    </location>
</feature>
<dbReference type="OrthoDB" id="7430688at2759"/>
<dbReference type="GeneID" id="114241099"/>
<dbReference type="InterPro" id="IPR031961">
    <property type="entry name" value="DUF4780"/>
</dbReference>
<proteinExistence type="predicted"/>
<name>A0A6J2JE74_BOMMA</name>
<feature type="region of interest" description="Disordered" evidence="1">
    <location>
        <begin position="464"/>
        <end position="665"/>
    </location>
</feature>
<feature type="compositionally biased region" description="Polar residues" evidence="1">
    <location>
        <begin position="168"/>
        <end position="204"/>
    </location>
</feature>
<gene>
    <name evidence="4" type="primary">LOC114241099</name>
</gene>
<feature type="region of interest" description="Disordered" evidence="1">
    <location>
        <begin position="764"/>
        <end position="788"/>
    </location>
</feature>
<dbReference type="Proteomes" id="UP000504629">
    <property type="component" value="Unplaced"/>
</dbReference>
<feature type="compositionally biased region" description="Polar residues" evidence="1">
    <location>
        <begin position="120"/>
        <end position="133"/>
    </location>
</feature>
<feature type="compositionally biased region" description="Polar residues" evidence="1">
    <location>
        <begin position="556"/>
        <end position="593"/>
    </location>
</feature>
<evidence type="ECO:0000256" key="1">
    <source>
        <dbReference type="SAM" id="MobiDB-lite"/>
    </source>
</evidence>
<keyword evidence="3" id="KW-1185">Reference proteome</keyword>
<feature type="compositionally biased region" description="Polar residues" evidence="1">
    <location>
        <begin position="98"/>
        <end position="111"/>
    </location>
</feature>
<evidence type="ECO:0000313" key="4">
    <source>
        <dbReference type="RefSeq" id="XP_028027638.1"/>
    </source>
</evidence>
<dbReference type="Pfam" id="PF16012">
    <property type="entry name" value="DUF4780"/>
    <property type="match status" value="2"/>
</dbReference>
<evidence type="ECO:0000313" key="3">
    <source>
        <dbReference type="Proteomes" id="UP000504629"/>
    </source>
</evidence>
<dbReference type="CDD" id="cd00590">
    <property type="entry name" value="RRM_SF"/>
    <property type="match status" value="1"/>
</dbReference>
<dbReference type="KEGG" id="bman:114241099"/>
<feature type="compositionally biased region" description="Polar residues" evidence="1">
    <location>
        <begin position="779"/>
        <end position="788"/>
    </location>
</feature>
<feature type="compositionally biased region" description="Basic and acidic residues" evidence="1">
    <location>
        <begin position="601"/>
        <end position="619"/>
    </location>
</feature>